<dbReference type="AlphaFoldDB" id="A0A1H1PHC7"/>
<dbReference type="GO" id="GO:0043138">
    <property type="term" value="F:3'-5' DNA helicase activity"/>
    <property type="evidence" value="ECO:0007669"/>
    <property type="project" value="TreeGrafter"/>
</dbReference>
<feature type="binding site" evidence="5">
    <location>
        <begin position="239"/>
        <end position="246"/>
    </location>
    <ligand>
        <name>ATP</name>
        <dbReference type="ChEBI" id="CHEBI:30616"/>
    </ligand>
</feature>
<dbReference type="STRING" id="630515.SAMN04489812_0899"/>
<evidence type="ECO:0000256" key="3">
    <source>
        <dbReference type="ARBA" id="ARBA00022806"/>
    </source>
</evidence>
<evidence type="ECO:0000256" key="6">
    <source>
        <dbReference type="SAM" id="MobiDB-lite"/>
    </source>
</evidence>
<dbReference type="InterPro" id="IPR000212">
    <property type="entry name" value="DNA_helicase_UvrD/REP"/>
</dbReference>
<evidence type="ECO:0000256" key="2">
    <source>
        <dbReference type="ARBA" id="ARBA00022801"/>
    </source>
</evidence>
<organism evidence="8 9">
    <name type="scientific">Microlunatus soli</name>
    <dbReference type="NCBI Taxonomy" id="630515"/>
    <lineage>
        <taxon>Bacteria</taxon>
        <taxon>Bacillati</taxon>
        <taxon>Actinomycetota</taxon>
        <taxon>Actinomycetes</taxon>
        <taxon>Propionibacteriales</taxon>
        <taxon>Propionibacteriaceae</taxon>
        <taxon>Microlunatus</taxon>
    </lineage>
</organism>
<dbReference type="Pfam" id="PF13245">
    <property type="entry name" value="AAA_19"/>
    <property type="match status" value="1"/>
</dbReference>
<dbReference type="PANTHER" id="PTHR11070:SF45">
    <property type="entry name" value="DNA 3'-5' HELICASE"/>
    <property type="match status" value="1"/>
</dbReference>
<evidence type="ECO:0000256" key="4">
    <source>
        <dbReference type="ARBA" id="ARBA00022840"/>
    </source>
</evidence>
<feature type="region of interest" description="Disordered" evidence="6">
    <location>
        <begin position="1"/>
        <end position="34"/>
    </location>
</feature>
<keyword evidence="9" id="KW-1185">Reference proteome</keyword>
<proteinExistence type="predicted"/>
<dbReference type="Proteomes" id="UP000199103">
    <property type="component" value="Chromosome I"/>
</dbReference>
<gene>
    <name evidence="8" type="ORF">SAMN04489812_0899</name>
</gene>
<dbReference type="InterPro" id="IPR014016">
    <property type="entry name" value="UvrD-like_ATP-bd"/>
</dbReference>
<dbReference type="PROSITE" id="PS51198">
    <property type="entry name" value="UVRD_HELICASE_ATP_BIND"/>
    <property type="match status" value="1"/>
</dbReference>
<sequence length="754" mass="82278">MTTPGETQPSNTSTPAPTASGNGSGPSATTSPEVIAAEIAGEQAHVDRVYDRLGEATRSARQVATEGRSLYQSDRGSYVREEDGTGLYERDVFAFQAAKRLATLDAEHEGLVFGRLDRVDQQTFYIGRIGVRDEEYEPLVIDWRAPAAEPFYRATPTKPMDVIRRRVLRSRGQQVIGIEDDLLDGENADGSLIVVGEGALMAALRRARGPQMRDIVATIQGEQDEAIRAPYQGVTMITGGPGTGKTVVALHRAAYLLYSNRRRFESGGVLVVGPSRVFMNYIERVLPSLGEESVTLRPIGAVASDVVRLNGERIDSAEVGGIKGRLSMVGVLKRLAAEPARGTPDMLAITIKGEPLVLRAETLARIRSDVLSRYRVNQGRAAAEEALRNALWQRKPEQLDLDRDQFDDLVTGMASFRMFCNAWWPFLSAEETLARLGDPATLASVADGSLSSHDQQLLADSIRSNRIGAGGEPTVADGALLDELIDKIGPVPPSEVEPNIFLDDEGSEVSELVTMADKLSVQREIDLFAEPYQTYAHILLDEAQDISPMQWRMLRRRGQHASWTIVGDLAQSSWPDPAEAQRALQQVIGKAPHREFRMSTNYRSPSEVFDLAAKVALQAYPEADLPQAVRSTGVEPDLRVSEVDLARDAATAAGDLLDAVEGTVGVICPPSLIDEISTMINSVTDDDQLRRLIMVTPLQAKGLEYDGVLVVSPDDVVAESPGGERVLYVALTRPTQRLITLDRTPNAAWRKPLE</sequence>
<protein>
    <submittedName>
        <fullName evidence="8">DNA helicase IV</fullName>
    </submittedName>
</protein>
<keyword evidence="3 5" id="KW-0347">Helicase</keyword>
<dbReference type="Gene3D" id="3.40.50.300">
    <property type="entry name" value="P-loop containing nucleotide triphosphate hydrolases"/>
    <property type="match status" value="3"/>
</dbReference>
<dbReference type="GO" id="GO:0016787">
    <property type="term" value="F:hydrolase activity"/>
    <property type="evidence" value="ECO:0007669"/>
    <property type="project" value="UniProtKB-UniRule"/>
</dbReference>
<dbReference type="SUPFAM" id="SSF52540">
    <property type="entry name" value="P-loop containing nucleoside triphosphate hydrolases"/>
    <property type="match status" value="1"/>
</dbReference>
<evidence type="ECO:0000313" key="8">
    <source>
        <dbReference type="EMBL" id="SDS10544.1"/>
    </source>
</evidence>
<feature type="domain" description="UvrD-like helicase ATP-binding" evidence="7">
    <location>
        <begin position="218"/>
        <end position="605"/>
    </location>
</feature>
<dbReference type="GO" id="GO:0000725">
    <property type="term" value="P:recombinational repair"/>
    <property type="evidence" value="ECO:0007669"/>
    <property type="project" value="TreeGrafter"/>
</dbReference>
<reference evidence="8 9" key="1">
    <citation type="submission" date="2016-10" db="EMBL/GenBank/DDBJ databases">
        <authorList>
            <person name="de Groot N.N."/>
        </authorList>
    </citation>
    <scope>NUCLEOTIDE SEQUENCE [LARGE SCALE GENOMIC DNA]</scope>
    <source>
        <strain evidence="8 9">DSM 21800</strain>
    </source>
</reference>
<dbReference type="GO" id="GO:0003677">
    <property type="term" value="F:DNA binding"/>
    <property type="evidence" value="ECO:0007669"/>
    <property type="project" value="InterPro"/>
</dbReference>
<dbReference type="InterPro" id="IPR027417">
    <property type="entry name" value="P-loop_NTPase"/>
</dbReference>
<evidence type="ECO:0000259" key="7">
    <source>
        <dbReference type="PROSITE" id="PS51198"/>
    </source>
</evidence>
<dbReference type="GO" id="GO:0005829">
    <property type="term" value="C:cytosol"/>
    <property type="evidence" value="ECO:0007669"/>
    <property type="project" value="TreeGrafter"/>
</dbReference>
<dbReference type="GO" id="GO:0005524">
    <property type="term" value="F:ATP binding"/>
    <property type="evidence" value="ECO:0007669"/>
    <property type="project" value="UniProtKB-UniRule"/>
</dbReference>
<evidence type="ECO:0000256" key="1">
    <source>
        <dbReference type="ARBA" id="ARBA00022741"/>
    </source>
</evidence>
<accession>A0A1H1PHC7</accession>
<keyword evidence="1 5" id="KW-0547">Nucleotide-binding</keyword>
<name>A0A1H1PHC7_9ACTN</name>
<dbReference type="PANTHER" id="PTHR11070">
    <property type="entry name" value="UVRD / RECB / PCRA DNA HELICASE FAMILY MEMBER"/>
    <property type="match status" value="1"/>
</dbReference>
<evidence type="ECO:0000313" key="9">
    <source>
        <dbReference type="Proteomes" id="UP000199103"/>
    </source>
</evidence>
<keyword evidence="4 5" id="KW-0067">ATP-binding</keyword>
<keyword evidence="2 5" id="KW-0378">Hydrolase</keyword>
<evidence type="ECO:0000256" key="5">
    <source>
        <dbReference type="PROSITE-ProRule" id="PRU00560"/>
    </source>
</evidence>
<feature type="compositionally biased region" description="Polar residues" evidence="6">
    <location>
        <begin position="1"/>
        <end position="32"/>
    </location>
</feature>
<dbReference type="EMBL" id="LT629772">
    <property type="protein sequence ID" value="SDS10544.1"/>
    <property type="molecule type" value="Genomic_DNA"/>
</dbReference>